<reference evidence="1" key="1">
    <citation type="submission" date="2014-09" db="EMBL/GenBank/DDBJ databases">
        <authorList>
            <person name="Magalhaes I.L.F."/>
            <person name="Oliveira U."/>
            <person name="Santos F.R."/>
            <person name="Vidigal T.H.D.A."/>
            <person name="Brescovit A.D."/>
            <person name="Santos A.J."/>
        </authorList>
    </citation>
    <scope>NUCLEOTIDE SEQUENCE</scope>
    <source>
        <tissue evidence="1">Shoot tissue taken approximately 20 cm above the soil surface</tissue>
    </source>
</reference>
<protein>
    <submittedName>
        <fullName evidence="1">Uncharacterized protein</fullName>
    </submittedName>
</protein>
<dbReference type="AlphaFoldDB" id="A0A0A9HIH6"/>
<organism evidence="1">
    <name type="scientific">Arundo donax</name>
    <name type="common">Giant reed</name>
    <name type="synonym">Donax arundinaceus</name>
    <dbReference type="NCBI Taxonomy" id="35708"/>
    <lineage>
        <taxon>Eukaryota</taxon>
        <taxon>Viridiplantae</taxon>
        <taxon>Streptophyta</taxon>
        <taxon>Embryophyta</taxon>
        <taxon>Tracheophyta</taxon>
        <taxon>Spermatophyta</taxon>
        <taxon>Magnoliopsida</taxon>
        <taxon>Liliopsida</taxon>
        <taxon>Poales</taxon>
        <taxon>Poaceae</taxon>
        <taxon>PACMAD clade</taxon>
        <taxon>Arundinoideae</taxon>
        <taxon>Arundineae</taxon>
        <taxon>Arundo</taxon>
    </lineage>
</organism>
<sequence length="47" mass="5368">MIMTATSHLSYIFLASLTLYKSLKRVGLPDHHKDCLVTVYFCSSFTK</sequence>
<accession>A0A0A9HIH6</accession>
<evidence type="ECO:0000313" key="1">
    <source>
        <dbReference type="EMBL" id="JAE34646.1"/>
    </source>
</evidence>
<name>A0A0A9HIH6_ARUDO</name>
<reference evidence="1" key="2">
    <citation type="journal article" date="2015" name="Data Brief">
        <title>Shoot transcriptome of the giant reed, Arundo donax.</title>
        <authorList>
            <person name="Barrero R.A."/>
            <person name="Guerrero F.D."/>
            <person name="Moolhuijzen P."/>
            <person name="Goolsby J.A."/>
            <person name="Tidwell J."/>
            <person name="Bellgard S.E."/>
            <person name="Bellgard M.I."/>
        </authorList>
    </citation>
    <scope>NUCLEOTIDE SEQUENCE</scope>
    <source>
        <tissue evidence="1">Shoot tissue taken approximately 20 cm above the soil surface</tissue>
    </source>
</reference>
<proteinExistence type="predicted"/>
<dbReference type="EMBL" id="GBRH01163250">
    <property type="protein sequence ID" value="JAE34646.1"/>
    <property type="molecule type" value="Transcribed_RNA"/>
</dbReference>